<name>A0ABR3WJA1_9PEZI</name>
<protein>
    <recommendedName>
        <fullName evidence="3">F-box domain-containing protein</fullName>
    </recommendedName>
</protein>
<evidence type="ECO:0008006" key="3">
    <source>
        <dbReference type="Google" id="ProtNLM"/>
    </source>
</evidence>
<organism evidence="1 2">
    <name type="scientific">Phialemonium thermophilum</name>
    <dbReference type="NCBI Taxonomy" id="223376"/>
    <lineage>
        <taxon>Eukaryota</taxon>
        <taxon>Fungi</taxon>
        <taxon>Dikarya</taxon>
        <taxon>Ascomycota</taxon>
        <taxon>Pezizomycotina</taxon>
        <taxon>Sordariomycetes</taxon>
        <taxon>Sordariomycetidae</taxon>
        <taxon>Cephalothecales</taxon>
        <taxon>Cephalothecaceae</taxon>
        <taxon>Phialemonium</taxon>
    </lineage>
</organism>
<proteinExistence type="predicted"/>
<dbReference type="EMBL" id="JAZHXJ010000374">
    <property type="protein sequence ID" value="KAL1862884.1"/>
    <property type="molecule type" value="Genomic_DNA"/>
</dbReference>
<evidence type="ECO:0000313" key="1">
    <source>
        <dbReference type="EMBL" id="KAL1862884.1"/>
    </source>
</evidence>
<comment type="caution">
    <text evidence="1">The sequence shown here is derived from an EMBL/GenBank/DDBJ whole genome shotgun (WGS) entry which is preliminary data.</text>
</comment>
<gene>
    <name evidence="1" type="ORF">VTK73DRAFT_6585</name>
</gene>
<keyword evidence="2" id="KW-1185">Reference proteome</keyword>
<accession>A0ABR3WJA1</accession>
<dbReference type="Proteomes" id="UP001586593">
    <property type="component" value="Unassembled WGS sequence"/>
</dbReference>
<evidence type="ECO:0000313" key="2">
    <source>
        <dbReference type="Proteomes" id="UP001586593"/>
    </source>
</evidence>
<sequence length="406" mass="46733">MVATEESIDKSTTDMPDFSASLECLAPEILCQVFAYLDIQSLLNLSNSSLIFARIFKQNWGAILFPILDRDFSPLESLLRRPELFPEEFDIPRSAWVRRRVYFAGRLVCEESSKGLLPPIRYEQKHVKHLVRFCKVVKGWEAAFPRLRFAQRAQFARTLRCHENQRLRSALYIWWRYAIMFHQDPGSAGLWMRTSRRPDVHCNYLRTLSTAQLYELQDFWETIRSAVATDLCPSVPLVLRTAGKWLSSTEASRLGWGNLAENDMIVSTVMRLLPDHLLHFLESRHVYATKHSLITAMRFLHPSIETGLETLSDALRSVIGERRDLLRSEAGHRALKRKRYFPPSSFPKPQGGILDYHVQRWQNVRTKYGNDGGKGLRDFGSHWALSAAPAPYSLHHASRGLLEPSP</sequence>
<reference evidence="1 2" key="1">
    <citation type="journal article" date="2024" name="Commun. Biol.">
        <title>Comparative genomic analysis of thermophilic fungi reveals convergent evolutionary adaptations and gene losses.</title>
        <authorList>
            <person name="Steindorff A.S."/>
            <person name="Aguilar-Pontes M.V."/>
            <person name="Robinson A.J."/>
            <person name="Andreopoulos B."/>
            <person name="LaButti K."/>
            <person name="Kuo A."/>
            <person name="Mondo S."/>
            <person name="Riley R."/>
            <person name="Otillar R."/>
            <person name="Haridas S."/>
            <person name="Lipzen A."/>
            <person name="Grimwood J."/>
            <person name="Schmutz J."/>
            <person name="Clum A."/>
            <person name="Reid I.D."/>
            <person name="Moisan M.C."/>
            <person name="Butler G."/>
            <person name="Nguyen T.T.M."/>
            <person name="Dewar K."/>
            <person name="Conant G."/>
            <person name="Drula E."/>
            <person name="Henrissat B."/>
            <person name="Hansel C."/>
            <person name="Singer S."/>
            <person name="Hutchinson M.I."/>
            <person name="de Vries R.P."/>
            <person name="Natvig D.O."/>
            <person name="Powell A.J."/>
            <person name="Tsang A."/>
            <person name="Grigoriev I.V."/>
        </authorList>
    </citation>
    <scope>NUCLEOTIDE SEQUENCE [LARGE SCALE GENOMIC DNA]</scope>
    <source>
        <strain evidence="1 2">ATCC 24622</strain>
    </source>
</reference>